<evidence type="ECO:0000256" key="2">
    <source>
        <dbReference type="ARBA" id="ARBA00022694"/>
    </source>
</evidence>
<dbReference type="PANTHER" id="PTHR33992:SF1">
    <property type="entry name" value="RIBONUCLEASE P PROTEIN COMPONENT"/>
    <property type="match status" value="1"/>
</dbReference>
<protein>
    <recommendedName>
        <fullName evidence="7 8">Ribonuclease P protein component</fullName>
        <shortName evidence="7">RNase P protein</shortName>
        <shortName evidence="7">RNaseP protein</shortName>
        <ecNumber evidence="7 8">3.1.26.5</ecNumber>
    </recommendedName>
    <alternativeName>
        <fullName evidence="7">Protein C5</fullName>
    </alternativeName>
</protein>
<dbReference type="AlphaFoldDB" id="A0A383XR59"/>
<dbReference type="Pfam" id="PF00825">
    <property type="entry name" value="Ribonuclease_P"/>
    <property type="match status" value="1"/>
</dbReference>
<dbReference type="InterPro" id="IPR014721">
    <property type="entry name" value="Ribsml_uS5_D2-typ_fold_subgr"/>
</dbReference>
<evidence type="ECO:0000256" key="1">
    <source>
        <dbReference type="ARBA" id="ARBA00002663"/>
    </source>
</evidence>
<dbReference type="InterPro" id="IPR020568">
    <property type="entry name" value="Ribosomal_Su5_D2-typ_SF"/>
</dbReference>
<dbReference type="SUPFAM" id="SSF54211">
    <property type="entry name" value="Ribosomal protein S5 domain 2-like"/>
    <property type="match status" value="1"/>
</dbReference>
<comment type="similarity">
    <text evidence="7">Belongs to the RnpA family.</text>
</comment>
<evidence type="ECO:0000313" key="10">
    <source>
        <dbReference type="Proteomes" id="UP000251800"/>
    </source>
</evidence>
<dbReference type="OrthoDB" id="9796422at2"/>
<dbReference type="Gene3D" id="3.30.230.10">
    <property type="match status" value="1"/>
</dbReference>
<dbReference type="HAMAP" id="MF_00227">
    <property type="entry name" value="RNase_P"/>
    <property type="match status" value="1"/>
</dbReference>
<keyword evidence="3 7" id="KW-0540">Nuclease</keyword>
<comment type="subunit">
    <text evidence="7">Consists of a catalytic RNA component (M1 or rnpB) and a protein subunit.</text>
</comment>
<evidence type="ECO:0000256" key="6">
    <source>
        <dbReference type="ARBA" id="ARBA00022884"/>
    </source>
</evidence>
<keyword evidence="6 7" id="KW-0694">RNA-binding</keyword>
<comment type="catalytic activity">
    <reaction evidence="7">
        <text>Endonucleolytic cleavage of RNA, removing 5'-extranucleotides from tRNA precursor.</text>
        <dbReference type="EC" id="3.1.26.5"/>
    </reaction>
</comment>
<dbReference type="InterPro" id="IPR000100">
    <property type="entry name" value="RNase_P"/>
</dbReference>
<proteinExistence type="inferred from homology"/>
<dbReference type="RefSeq" id="WP_109721112.1">
    <property type="nucleotide sequence ID" value="NZ_QEQK01000013.1"/>
</dbReference>
<dbReference type="Proteomes" id="UP000251800">
    <property type="component" value="Unassembled WGS sequence"/>
</dbReference>
<dbReference type="EC" id="3.1.26.5" evidence="7 8"/>
<keyword evidence="4 7" id="KW-0255">Endonuclease</keyword>
<accession>A0A383XR59</accession>
<evidence type="ECO:0000256" key="7">
    <source>
        <dbReference type="HAMAP-Rule" id="MF_00227"/>
    </source>
</evidence>
<comment type="caution">
    <text evidence="9">The sequence shown here is derived from an EMBL/GenBank/DDBJ whole genome shotgun (WGS) entry which is preliminary data.</text>
</comment>
<evidence type="ECO:0000256" key="8">
    <source>
        <dbReference type="NCBIfam" id="TIGR00188"/>
    </source>
</evidence>
<dbReference type="EMBL" id="QEQK01000013">
    <property type="protein sequence ID" value="PWN55113.1"/>
    <property type="molecule type" value="Genomic_DNA"/>
</dbReference>
<dbReference type="PANTHER" id="PTHR33992">
    <property type="entry name" value="RIBONUCLEASE P PROTEIN COMPONENT"/>
    <property type="match status" value="1"/>
</dbReference>
<keyword evidence="5 7" id="KW-0378">Hydrolase</keyword>
<evidence type="ECO:0000256" key="3">
    <source>
        <dbReference type="ARBA" id="ARBA00022722"/>
    </source>
</evidence>
<dbReference type="GO" id="GO:0001682">
    <property type="term" value="P:tRNA 5'-leader removal"/>
    <property type="evidence" value="ECO:0007669"/>
    <property type="project" value="UniProtKB-UniRule"/>
</dbReference>
<reference evidence="9 10" key="1">
    <citation type="submission" date="2018-05" db="EMBL/GenBank/DDBJ databases">
        <title>Abyssibacter profundi OUC007T gen. nov., sp. nov, a marine bacterium isolated from seawater of the Mariana Trench.</title>
        <authorList>
            <person name="Zhou S."/>
        </authorList>
    </citation>
    <scope>NUCLEOTIDE SEQUENCE [LARGE SCALE GENOMIC DNA]</scope>
    <source>
        <strain evidence="9 10">OUC007</strain>
    </source>
</reference>
<dbReference type="GO" id="GO:0000049">
    <property type="term" value="F:tRNA binding"/>
    <property type="evidence" value="ECO:0007669"/>
    <property type="project" value="UniProtKB-UniRule"/>
</dbReference>
<name>A0A383XR59_9GAMM</name>
<keyword evidence="10" id="KW-1185">Reference proteome</keyword>
<sequence length="123" mass="13913">MPRAVSASPRKPFGFPRDHRLLKPDEFRAVFRTGQRVHNRHWMLVVAPGVTGSPARLGLAVSKKCAKRAVDRNRIKRVTRDWFRHAGLQGVDIVVTGKRGVADLSKPELRDSLKRLQRRLGSS</sequence>
<dbReference type="GO" id="GO:0042781">
    <property type="term" value="F:3'-tRNA processing endoribonuclease activity"/>
    <property type="evidence" value="ECO:0007669"/>
    <property type="project" value="TreeGrafter"/>
</dbReference>
<evidence type="ECO:0000256" key="5">
    <source>
        <dbReference type="ARBA" id="ARBA00022801"/>
    </source>
</evidence>
<comment type="function">
    <text evidence="1 7">RNaseP catalyzes the removal of the 5'-leader sequence from pre-tRNA to produce the mature 5'-terminus. It can also cleave other RNA substrates such as 4.5S RNA. The protein component plays an auxiliary but essential role in vivo by binding to the 5'-leader sequence and broadening the substrate specificity of the ribozyme.</text>
</comment>
<organism evidence="9 10">
    <name type="scientific">Abyssibacter profundi</name>
    <dbReference type="NCBI Taxonomy" id="2182787"/>
    <lineage>
        <taxon>Bacteria</taxon>
        <taxon>Pseudomonadati</taxon>
        <taxon>Pseudomonadota</taxon>
        <taxon>Gammaproteobacteria</taxon>
        <taxon>Chromatiales</taxon>
        <taxon>Oceanococcaceae</taxon>
        <taxon>Abyssibacter</taxon>
    </lineage>
</organism>
<evidence type="ECO:0000313" key="9">
    <source>
        <dbReference type="EMBL" id="PWN55113.1"/>
    </source>
</evidence>
<dbReference type="InterPro" id="IPR020539">
    <property type="entry name" value="RNase_P_CS"/>
</dbReference>
<gene>
    <name evidence="7 9" type="primary">rnpA</name>
    <name evidence="9" type="ORF">DEH80_13880</name>
</gene>
<keyword evidence="2 7" id="KW-0819">tRNA processing</keyword>
<dbReference type="PROSITE" id="PS00648">
    <property type="entry name" value="RIBONUCLEASE_P"/>
    <property type="match status" value="1"/>
</dbReference>
<dbReference type="NCBIfam" id="TIGR00188">
    <property type="entry name" value="rnpA"/>
    <property type="match status" value="1"/>
</dbReference>
<dbReference type="GO" id="GO:0030677">
    <property type="term" value="C:ribonuclease P complex"/>
    <property type="evidence" value="ECO:0007669"/>
    <property type="project" value="TreeGrafter"/>
</dbReference>
<dbReference type="GO" id="GO:0004526">
    <property type="term" value="F:ribonuclease P activity"/>
    <property type="evidence" value="ECO:0007669"/>
    <property type="project" value="UniProtKB-UniRule"/>
</dbReference>
<evidence type="ECO:0000256" key="4">
    <source>
        <dbReference type="ARBA" id="ARBA00022759"/>
    </source>
</evidence>